<proteinExistence type="predicted"/>
<protein>
    <submittedName>
        <fullName evidence="1">IPIL1 protein</fullName>
    </submittedName>
</protein>
<evidence type="ECO:0000313" key="2">
    <source>
        <dbReference type="Proteomes" id="UP000540089"/>
    </source>
</evidence>
<accession>A0A7L3TIX8</accession>
<sequence length="68" mass="7719">PVVEDLVDELLSICQKLTGNSFMPRLETAFGVHSAFESWSLHEHHAVYHMLTPLKPPRGHNFHLELGT</sequence>
<gene>
    <name evidence="1" type="primary">Itpripl1_3</name>
    <name evidence="1" type="ORF">RISTRI_R15738</name>
</gene>
<dbReference type="EMBL" id="VZUC01015084">
    <property type="protein sequence ID" value="NXV39552.1"/>
    <property type="molecule type" value="Genomic_DNA"/>
</dbReference>
<name>A0A7L3TIX8_RISTR</name>
<keyword evidence="2" id="KW-1185">Reference proteome</keyword>
<feature type="non-terminal residue" evidence="1">
    <location>
        <position position="68"/>
    </location>
</feature>
<feature type="non-terminal residue" evidence="1">
    <location>
        <position position="1"/>
    </location>
</feature>
<evidence type="ECO:0000313" key="1">
    <source>
        <dbReference type="EMBL" id="NXV39552.1"/>
    </source>
</evidence>
<dbReference type="AlphaFoldDB" id="A0A7L3TIX8"/>
<comment type="caution">
    <text evidence="1">The sequence shown here is derived from an EMBL/GenBank/DDBJ whole genome shotgun (WGS) entry which is preliminary data.</text>
</comment>
<dbReference type="Proteomes" id="UP000540089">
    <property type="component" value="Unassembled WGS sequence"/>
</dbReference>
<organism evidence="1 2">
    <name type="scientific">Rissa tridactyla</name>
    <name type="common">Black-legged kittiwake</name>
    <name type="synonym">Larus tridactyla</name>
    <dbReference type="NCBI Taxonomy" id="75485"/>
    <lineage>
        <taxon>Eukaryota</taxon>
        <taxon>Metazoa</taxon>
        <taxon>Chordata</taxon>
        <taxon>Craniata</taxon>
        <taxon>Vertebrata</taxon>
        <taxon>Euteleostomi</taxon>
        <taxon>Archelosauria</taxon>
        <taxon>Archosauria</taxon>
        <taxon>Dinosauria</taxon>
        <taxon>Saurischia</taxon>
        <taxon>Theropoda</taxon>
        <taxon>Coelurosauria</taxon>
        <taxon>Aves</taxon>
        <taxon>Neognathae</taxon>
        <taxon>Neoaves</taxon>
        <taxon>Charadriiformes</taxon>
        <taxon>Laridae</taxon>
        <taxon>Rissa</taxon>
    </lineage>
</organism>
<reference evidence="1 2" key="1">
    <citation type="submission" date="2019-09" db="EMBL/GenBank/DDBJ databases">
        <title>Bird 10,000 Genomes (B10K) Project - Family phase.</title>
        <authorList>
            <person name="Zhang G."/>
        </authorList>
    </citation>
    <scope>NUCLEOTIDE SEQUENCE [LARGE SCALE GENOMIC DNA]</scope>
    <source>
        <strain evidence="1">OUT-0021</strain>
        <tissue evidence="1">Blood</tissue>
    </source>
</reference>